<dbReference type="InterPro" id="IPR003737">
    <property type="entry name" value="GlcNAc_PI_deacetylase-related"/>
</dbReference>
<keyword evidence="2" id="KW-1185">Reference proteome</keyword>
<dbReference type="PANTHER" id="PTHR12993:SF30">
    <property type="entry name" value="N-ACETYL-ALPHA-D-GLUCOSAMINYL L-MALATE DEACETYLASE 1"/>
    <property type="match status" value="1"/>
</dbReference>
<evidence type="ECO:0000313" key="1">
    <source>
        <dbReference type="EMBL" id="NVO29599.1"/>
    </source>
</evidence>
<dbReference type="PANTHER" id="PTHR12993">
    <property type="entry name" value="N-ACETYLGLUCOSAMINYL-PHOSPHATIDYLINOSITOL DE-N-ACETYLASE-RELATED"/>
    <property type="match status" value="1"/>
</dbReference>
<protein>
    <submittedName>
        <fullName evidence="1">Bacillithiol biosynthesis deacetylase BshB1</fullName>
    </submittedName>
</protein>
<comment type="caution">
    <text evidence="1">The sequence shown here is derived from an EMBL/GenBank/DDBJ whole genome shotgun (WGS) entry which is preliminary data.</text>
</comment>
<dbReference type="InterPro" id="IPR024078">
    <property type="entry name" value="LmbE-like_dom_sf"/>
</dbReference>
<name>A0A7Y7PKM2_9BACT</name>
<reference evidence="1 2" key="1">
    <citation type="submission" date="2020-05" db="EMBL/GenBank/DDBJ databases">
        <title>Hymenobacter terrestris sp. nov. and Hymenobacter lapidiphilus sp. nov., isolated from regoliths in Antarctica.</title>
        <authorList>
            <person name="Sedlacek I."/>
            <person name="Pantucek R."/>
            <person name="Zeman M."/>
            <person name="Holochova P."/>
            <person name="Kralova S."/>
            <person name="Stankova E."/>
            <person name="Sedo O."/>
            <person name="Micenkova L."/>
            <person name="Svec P."/>
            <person name="Gupta V."/>
            <person name="Sood U."/>
            <person name="Korpole U.S."/>
            <person name="Lal R."/>
        </authorList>
    </citation>
    <scope>NUCLEOTIDE SEQUENCE [LARGE SCALE GENOMIC DNA]</scope>
    <source>
        <strain evidence="1 2">P5342</strain>
    </source>
</reference>
<dbReference type="GO" id="GO:0019213">
    <property type="term" value="F:deacetylase activity"/>
    <property type="evidence" value="ECO:0007669"/>
    <property type="project" value="InterPro"/>
</dbReference>
<dbReference type="SUPFAM" id="SSF102588">
    <property type="entry name" value="LmbE-like"/>
    <property type="match status" value="1"/>
</dbReference>
<dbReference type="GO" id="GO:0016811">
    <property type="term" value="F:hydrolase activity, acting on carbon-nitrogen (but not peptide) bonds, in linear amides"/>
    <property type="evidence" value="ECO:0007669"/>
    <property type="project" value="TreeGrafter"/>
</dbReference>
<evidence type="ECO:0000313" key="2">
    <source>
        <dbReference type="Proteomes" id="UP000565521"/>
    </source>
</evidence>
<dbReference type="Pfam" id="PF02585">
    <property type="entry name" value="PIG-L"/>
    <property type="match status" value="1"/>
</dbReference>
<dbReference type="Gene3D" id="3.40.50.10320">
    <property type="entry name" value="LmbE-like"/>
    <property type="match status" value="1"/>
</dbReference>
<sequence length="239" mass="26644">MKLDVLALGAHPDDVEMSCSGTLLAAAAAGKSIGIIDFTRGELGTRGTPQTRAEEAAQATQILSLDVRENLGMADGFFRNDREHQLVLIAALRRYQPDVVLCNAIHDRHPDHGRASQLATESCFLSGLRMIETLGEDGQPQAAWRPRVVYHYIQDRQIAPDFVVDITAHWPKKWESIQAYKTQFHDPNSQEPATYLSTPAFSDFMEARAREFGHLIGAQYGEGFTRERPIGVREVTELI</sequence>
<gene>
    <name evidence="1" type="primary">bshB1</name>
    <name evidence="1" type="ORF">HW554_00140</name>
</gene>
<dbReference type="Proteomes" id="UP000565521">
    <property type="component" value="Unassembled WGS sequence"/>
</dbReference>
<organism evidence="1 2">
    <name type="scientific">Hymenobacter lapidiphilus</name>
    <dbReference type="NCBI Taxonomy" id="2608003"/>
    <lineage>
        <taxon>Bacteria</taxon>
        <taxon>Pseudomonadati</taxon>
        <taxon>Bacteroidota</taxon>
        <taxon>Cytophagia</taxon>
        <taxon>Cytophagales</taxon>
        <taxon>Hymenobacteraceae</taxon>
        <taxon>Hymenobacter</taxon>
    </lineage>
</organism>
<dbReference type="InterPro" id="IPR023842">
    <property type="entry name" value="Bacillithiol_biosynth_BshB1"/>
</dbReference>
<dbReference type="GO" id="GO:0071793">
    <property type="term" value="P:bacillithiol biosynthetic process"/>
    <property type="evidence" value="ECO:0007669"/>
    <property type="project" value="InterPro"/>
</dbReference>
<proteinExistence type="predicted"/>
<dbReference type="AlphaFoldDB" id="A0A7Y7PKM2"/>
<dbReference type="RefSeq" id="WP_176906325.1">
    <property type="nucleotide sequence ID" value="NZ_JABKAU010000001.1"/>
</dbReference>
<accession>A0A7Y7PKM2</accession>
<dbReference type="NCBIfam" id="TIGR04001">
    <property type="entry name" value="thiol_BshB1"/>
    <property type="match status" value="1"/>
</dbReference>
<dbReference type="EMBL" id="JABKAU010000001">
    <property type="protein sequence ID" value="NVO29599.1"/>
    <property type="molecule type" value="Genomic_DNA"/>
</dbReference>